<organism evidence="2 4">
    <name type="scientific">Dreissena polymorpha</name>
    <name type="common">Zebra mussel</name>
    <name type="synonym">Mytilus polymorpha</name>
    <dbReference type="NCBI Taxonomy" id="45954"/>
    <lineage>
        <taxon>Eukaryota</taxon>
        <taxon>Metazoa</taxon>
        <taxon>Spiralia</taxon>
        <taxon>Lophotrochozoa</taxon>
        <taxon>Mollusca</taxon>
        <taxon>Bivalvia</taxon>
        <taxon>Autobranchia</taxon>
        <taxon>Heteroconchia</taxon>
        <taxon>Euheterodonta</taxon>
        <taxon>Imparidentia</taxon>
        <taxon>Neoheterodontei</taxon>
        <taxon>Myida</taxon>
        <taxon>Dreissenoidea</taxon>
        <taxon>Dreissenidae</taxon>
        <taxon>Dreissena</taxon>
    </lineage>
</organism>
<evidence type="ECO:0000313" key="3">
    <source>
        <dbReference type="EMBL" id="KAH3786819.1"/>
    </source>
</evidence>
<protein>
    <submittedName>
        <fullName evidence="2">Uncharacterized protein</fullName>
    </submittedName>
</protein>
<reference evidence="2" key="2">
    <citation type="submission" date="2020-11" db="EMBL/GenBank/DDBJ databases">
        <authorList>
            <person name="McCartney M.A."/>
            <person name="Auch B."/>
            <person name="Kono T."/>
            <person name="Mallez S."/>
            <person name="Becker A."/>
            <person name="Gohl D.M."/>
            <person name="Silverstein K.A.T."/>
            <person name="Koren S."/>
            <person name="Bechman K.B."/>
            <person name="Herman A."/>
            <person name="Abrahante J.E."/>
            <person name="Garbe J."/>
        </authorList>
    </citation>
    <scope>NUCLEOTIDE SEQUENCE</scope>
    <source>
        <strain evidence="2">Duluth1</strain>
        <tissue evidence="2">Whole animal</tissue>
    </source>
</reference>
<accession>A0A9D4ISR7</accession>
<dbReference type="AlphaFoldDB" id="A0A9D4ISR7"/>
<dbReference type="EMBL" id="JAIWYP010000008">
    <property type="protein sequence ID" value="KAH3786786.1"/>
    <property type="molecule type" value="Genomic_DNA"/>
</dbReference>
<keyword evidence="4" id="KW-1185">Reference proteome</keyword>
<dbReference type="EMBL" id="JAIWYP010000008">
    <property type="protein sequence ID" value="KAH3786819.1"/>
    <property type="molecule type" value="Genomic_DNA"/>
</dbReference>
<sequence>MTICAEKTNLITSNIDGTSNGIGVCDEKQETVNSFKYLGAAVMDTGSMSEILASVTHPQQRSKHVLPSGRSDT</sequence>
<evidence type="ECO:0000313" key="4">
    <source>
        <dbReference type="Proteomes" id="UP000828390"/>
    </source>
</evidence>
<comment type="caution">
    <text evidence="2">The sequence shown here is derived from an EMBL/GenBank/DDBJ whole genome shotgun (WGS) entry which is preliminary data.</text>
</comment>
<gene>
    <name evidence="2" type="ORF">DPMN_164896</name>
    <name evidence="3" type="ORF">DPMN_164930</name>
</gene>
<evidence type="ECO:0000313" key="2">
    <source>
        <dbReference type="EMBL" id="KAH3786786.1"/>
    </source>
</evidence>
<name>A0A9D4ISR7_DREPO</name>
<evidence type="ECO:0000256" key="1">
    <source>
        <dbReference type="SAM" id="MobiDB-lite"/>
    </source>
</evidence>
<dbReference type="Proteomes" id="UP000828390">
    <property type="component" value="Unassembled WGS sequence"/>
</dbReference>
<proteinExistence type="predicted"/>
<reference evidence="2" key="1">
    <citation type="journal article" date="2019" name="bioRxiv">
        <title>The Genome of the Zebra Mussel, Dreissena polymorpha: A Resource for Invasive Species Research.</title>
        <authorList>
            <person name="McCartney M.A."/>
            <person name="Auch B."/>
            <person name="Kono T."/>
            <person name="Mallez S."/>
            <person name="Zhang Y."/>
            <person name="Obille A."/>
            <person name="Becker A."/>
            <person name="Abrahante J.E."/>
            <person name="Garbe J."/>
            <person name="Badalamenti J.P."/>
            <person name="Herman A."/>
            <person name="Mangelson H."/>
            <person name="Liachko I."/>
            <person name="Sullivan S."/>
            <person name="Sone E.D."/>
            <person name="Koren S."/>
            <person name="Silverstein K.A.T."/>
            <person name="Beckman K.B."/>
            <person name="Gohl D.M."/>
        </authorList>
    </citation>
    <scope>NUCLEOTIDE SEQUENCE</scope>
    <source>
        <strain evidence="2">Duluth1</strain>
        <tissue evidence="2">Whole animal</tissue>
    </source>
</reference>
<feature type="region of interest" description="Disordered" evidence="1">
    <location>
        <begin position="54"/>
        <end position="73"/>
    </location>
</feature>